<name>A0A7D0JHG5_9VIRU</name>
<protein>
    <submittedName>
        <fullName evidence="1">Uncharacterized protein</fullName>
    </submittedName>
</protein>
<dbReference type="EMBL" id="MN200778">
    <property type="protein sequence ID" value="QFG06248.1"/>
    <property type="molecule type" value="Genomic_DNA"/>
</dbReference>
<proteinExistence type="predicted"/>
<organism evidence="1 2">
    <name type="scientific">Vibrio phage VAI1</name>
    <dbReference type="NCBI Taxonomy" id="2601671"/>
    <lineage>
        <taxon>Viruses</taxon>
        <taxon>Monodnaviria</taxon>
        <taxon>Loebvirae</taxon>
        <taxon>Hofneiviricota</taxon>
        <taxon>Faserviricetes</taxon>
        <taxon>Tubulavirales</taxon>
        <taxon>Inoviridae</taxon>
        <taxon>Vasivirus</taxon>
        <taxon>Vasivirus VAI</taxon>
    </lineage>
</organism>
<keyword evidence="2" id="KW-1185">Reference proteome</keyword>
<dbReference type="Proteomes" id="UP000514510">
    <property type="component" value="Segment"/>
</dbReference>
<evidence type="ECO:0000313" key="1">
    <source>
        <dbReference type="EMBL" id="QFG06248.1"/>
    </source>
</evidence>
<gene>
    <name evidence="1" type="ORF">VAI1_10</name>
</gene>
<reference evidence="1 2" key="1">
    <citation type="submission" date="2019-07" db="EMBL/GenBank/DDBJ databases">
        <title>Beyond cholerae: characterization of zot-encoding filamentous phages in the marine fish pathogen Vibrio anguillarum.</title>
        <authorList>
            <person name="Mauritzen J.J."/>
            <person name="Castillo D."/>
            <person name="Tan D."/>
            <person name="Svenningsen S.L."/>
            <person name="Middelboe M."/>
        </authorList>
    </citation>
    <scope>NUCLEOTIDE SEQUENCE [LARGE SCALE GENOMIC DNA]</scope>
</reference>
<sequence length="68" mass="7173">MALERVGVRLASAQTLARYACEYTVNADSSTQFTPVILDGGLAPLSPPSSSSVFVVVRPSTRGESSRD</sequence>
<evidence type="ECO:0000313" key="2">
    <source>
        <dbReference type="Proteomes" id="UP000514510"/>
    </source>
</evidence>
<accession>A0A7D0JHG5</accession>